<feature type="region of interest" description="Disordered" evidence="1">
    <location>
        <begin position="388"/>
        <end position="435"/>
    </location>
</feature>
<feature type="compositionally biased region" description="Pro residues" evidence="1">
    <location>
        <begin position="400"/>
        <end position="435"/>
    </location>
</feature>
<feature type="compositionally biased region" description="Low complexity" evidence="1">
    <location>
        <begin position="489"/>
        <end position="505"/>
    </location>
</feature>
<reference evidence="3" key="1">
    <citation type="journal article" date="2019" name="Int. J. Syst. Evol. Microbiol.">
        <title>The Global Catalogue of Microorganisms (GCM) 10K type strain sequencing project: providing services to taxonomists for standard genome sequencing and annotation.</title>
        <authorList>
            <consortium name="The Broad Institute Genomics Platform"/>
            <consortium name="The Broad Institute Genome Sequencing Center for Infectious Disease"/>
            <person name="Wu L."/>
            <person name="Ma J."/>
        </authorList>
    </citation>
    <scope>NUCLEOTIDE SEQUENCE [LARGE SCALE GENOMIC DNA]</scope>
    <source>
        <strain evidence="3">CCUG 59778</strain>
    </source>
</reference>
<dbReference type="EMBL" id="JBHSKF010000021">
    <property type="protein sequence ID" value="MFC5291135.1"/>
    <property type="molecule type" value="Genomic_DNA"/>
</dbReference>
<dbReference type="Gene3D" id="3.90.176.10">
    <property type="entry name" value="Toxin ADP-ribosyltransferase, Chain A, domain 1"/>
    <property type="match status" value="1"/>
</dbReference>
<evidence type="ECO:0000313" key="2">
    <source>
        <dbReference type="EMBL" id="MFC5291135.1"/>
    </source>
</evidence>
<accession>A0ABW0EYE6</accession>
<sequence length="843" mass="87188">MRDTDPLVAEPHEPRHLLIRLRDEPGLSAPVATVEPHQLLVLATPGAHASPSLVDELVQRLRGTRAESVWIAVAGLASAERVRRIADELDVEVVAPDGGVAVVPGAELYAGAGVGGTGWYRCEPGREPVFHGARFSAPEWESWLPADVAGTVGVPCGLVVGDVPGEPGGWVVGEASGGGAFGVPVNRRFPKVVVGSAVPAPETVAHVLGGLPDRPVMLVPAVPGALEPGWLAELARLLGREVVFSAGTQVRARSGAVSTLVPDGRGGRLFRPFALVLRQDPDGGPQEVLDIAAAPPGWERGGPRAYRRDGVLAEVVPSGLVLHSGDADVSLVDAPFDPAGWTLTVGAPGGVIALPALQAAEQLLADLPAEQRAAVTVRLAGTADADAARALDPTPRAHAPQPPVTTTPPRPSAPPPVPTSTPQKPEPPVLPPVVSASPPPVVPPVQPATEPPVTAPPVTAPPVTAPPVTAPPVTAPPVEPPVVEAPTPVVATTSAPPRTTSAPAAQGTSDPAPPKREIPPTPEKEAEPMPADLPRTATSAPPVMTTSGAPVSTVSERAGTPAAPVERADRTIRALEVPARASTAAEQLRFTTAAGDYFSEALATVNAAMATWPAMRVDESSGVKADYVAVCLFLGKGAGDALSLNAALKAGQAGELDAQVACLMSGIRRLPTQRRAVLRQGMVAESLEHRSAPGTVLTEPGFLPASIDLDVTLPGADLDVLIWPSTARRTSELLLGRPVDEALFVAGARFKALAVRTAEDESEEEKEVAAPRVAVLYRELAPGEVPTTSDLDERDLAVLAKLDGVLERRHRNGLRVVDDPEVAARLTTSMVVWQRETATAVAS</sequence>
<feature type="region of interest" description="Disordered" evidence="1">
    <location>
        <begin position="489"/>
        <end position="566"/>
    </location>
</feature>
<evidence type="ECO:0000313" key="3">
    <source>
        <dbReference type="Proteomes" id="UP001596157"/>
    </source>
</evidence>
<evidence type="ECO:0000256" key="1">
    <source>
        <dbReference type="SAM" id="MobiDB-lite"/>
    </source>
</evidence>
<organism evidence="2 3">
    <name type="scientific">Actinokineospora guangxiensis</name>
    <dbReference type="NCBI Taxonomy" id="1490288"/>
    <lineage>
        <taxon>Bacteria</taxon>
        <taxon>Bacillati</taxon>
        <taxon>Actinomycetota</taxon>
        <taxon>Actinomycetes</taxon>
        <taxon>Pseudonocardiales</taxon>
        <taxon>Pseudonocardiaceae</taxon>
        <taxon>Actinokineospora</taxon>
    </lineage>
</organism>
<dbReference type="RefSeq" id="WP_378251048.1">
    <property type="nucleotide sequence ID" value="NZ_JBHSKF010000021.1"/>
</dbReference>
<feature type="region of interest" description="Disordered" evidence="1">
    <location>
        <begin position="441"/>
        <end position="460"/>
    </location>
</feature>
<keyword evidence="3" id="KW-1185">Reference proteome</keyword>
<feature type="compositionally biased region" description="Low complexity" evidence="1">
    <location>
        <begin position="388"/>
        <end position="399"/>
    </location>
</feature>
<name>A0ABW0EYE6_9PSEU</name>
<feature type="compositionally biased region" description="Basic and acidic residues" evidence="1">
    <location>
        <begin position="513"/>
        <end position="527"/>
    </location>
</feature>
<proteinExistence type="predicted"/>
<gene>
    <name evidence="2" type="ORF">ACFPM7_29140</name>
</gene>
<comment type="caution">
    <text evidence="2">The sequence shown here is derived from an EMBL/GenBank/DDBJ whole genome shotgun (WGS) entry which is preliminary data.</text>
</comment>
<feature type="compositionally biased region" description="Polar residues" evidence="1">
    <location>
        <begin position="536"/>
        <end position="555"/>
    </location>
</feature>
<protein>
    <submittedName>
        <fullName evidence="2">Uncharacterized protein</fullName>
    </submittedName>
</protein>
<dbReference type="Proteomes" id="UP001596157">
    <property type="component" value="Unassembled WGS sequence"/>
</dbReference>